<name>A0ABS2ID77_9GAMM</name>
<gene>
    <name evidence="3" type="ORF">JQX08_10105</name>
</gene>
<evidence type="ECO:0000256" key="1">
    <source>
        <dbReference type="SAM" id="MobiDB-lite"/>
    </source>
</evidence>
<feature type="compositionally biased region" description="Basic and acidic residues" evidence="1">
    <location>
        <begin position="424"/>
        <end position="433"/>
    </location>
</feature>
<feature type="domain" description="MobA/VirD2-like nuclease" evidence="2">
    <location>
        <begin position="54"/>
        <end position="169"/>
    </location>
</feature>
<dbReference type="Pfam" id="PF03432">
    <property type="entry name" value="Relaxase"/>
    <property type="match status" value="1"/>
</dbReference>
<reference evidence="3 4" key="1">
    <citation type="submission" date="2021-02" db="EMBL/GenBank/DDBJ databases">
        <authorList>
            <person name="Lee D.-H."/>
        </authorList>
    </citation>
    <scope>NUCLEOTIDE SEQUENCE [LARGE SCALE GENOMIC DNA]</scope>
    <source>
        <strain evidence="3 4">UL073</strain>
    </source>
</reference>
<comment type="caution">
    <text evidence="3">The sequence shown here is derived from an EMBL/GenBank/DDBJ whole genome shotgun (WGS) entry which is preliminary data.</text>
</comment>
<feature type="compositionally biased region" description="Basic and acidic residues" evidence="1">
    <location>
        <begin position="448"/>
        <end position="464"/>
    </location>
</feature>
<keyword evidence="4" id="KW-1185">Reference proteome</keyword>
<organism evidence="3 4">
    <name type="scientific">Zestomonas insulae</name>
    <dbReference type="NCBI Taxonomy" id="2809017"/>
    <lineage>
        <taxon>Bacteria</taxon>
        <taxon>Pseudomonadati</taxon>
        <taxon>Pseudomonadota</taxon>
        <taxon>Gammaproteobacteria</taxon>
        <taxon>Pseudomonadales</taxon>
        <taxon>Pseudomonadaceae</taxon>
        <taxon>Zestomonas</taxon>
    </lineage>
</organism>
<dbReference type="EMBL" id="JAFEUP010000003">
    <property type="protein sequence ID" value="MBM7061059.1"/>
    <property type="molecule type" value="Genomic_DNA"/>
</dbReference>
<sequence>MIFKVRKHRSKRHLRNLVRYLLSRKGKSNERVLRHESLNALPMLPGETPLNYAKQWTTALWAFTATERCGKKPPEDYFVHSVLSFFPGSAEHAADRLTAEQAVELAKEAMAEVASGERQVLYVVHGDKAHLHVHIVFSVVERGGRIWNPRMDFRLWEAAAARLEIKHGLYRVSVGRPGGEPARRKLPTANELNRSIRTGQPSDRMLLQRLVDAALAGRPSFPVFWQRLLEAGVTPIPRIASTGRVSGISFQYGDRLPMKGSDLGKGYSWNALAKQLNFAASQHLHLLRPFAVEQPVESGEVHIESDPGVLPDPALEVLPRLSRFVAKPRDERRIDWVWRSRPTRTAFVESPKVFLASSSHPAVYEAIAERARLRGAKRMVVKGDESFRRRLWYELALRNISTVGYEPTDADKLRLGWWMNEQAENSRGDDPARSGEPNGRDGTGAGDEAGHDASGESVDQRGVSRGDVPVAPGDDITRAGEPGAPQGNAPADAQRDPASPNRDGRDACLDDGSQELAHDGQDGSGLTPEVHRTPYLSRATRLGEAALMRHGVRSVVNNMAWRAAIDMLWALERQFAHWRIDFGVPGEALLGELIRSDQLSANWPNLQVLNSQGCNVQLSLSSQDSWLHLAGVTEADFEQLRRQGMVPTIRFTAGGVTEVYLHVNFGCESPSVMARLAEQVQGGLQATVQAHIGGVSFPLPGFDRWQGGQLQHCSDVHFHAATIGRQLSEPLRQLKGAVGRARFLGAPTRPSPAASAPADEVGVRKTQPLQEDLPHPSGH</sequence>
<feature type="compositionally biased region" description="Low complexity" evidence="1">
    <location>
        <begin position="746"/>
        <end position="758"/>
    </location>
</feature>
<proteinExistence type="predicted"/>
<accession>A0ABS2ID77</accession>
<evidence type="ECO:0000313" key="4">
    <source>
        <dbReference type="Proteomes" id="UP000717995"/>
    </source>
</evidence>
<feature type="region of interest" description="Disordered" evidence="1">
    <location>
        <begin position="424"/>
        <end position="531"/>
    </location>
</feature>
<feature type="region of interest" description="Disordered" evidence="1">
    <location>
        <begin position="744"/>
        <end position="779"/>
    </location>
</feature>
<dbReference type="InterPro" id="IPR005094">
    <property type="entry name" value="Endonuclease_MobA/VirD2"/>
</dbReference>
<dbReference type="Proteomes" id="UP000717995">
    <property type="component" value="Unassembled WGS sequence"/>
</dbReference>
<protein>
    <submittedName>
        <fullName evidence="3">Relaxase/mobilization nuclease domain-containing protein</fullName>
    </submittedName>
</protein>
<evidence type="ECO:0000313" key="3">
    <source>
        <dbReference type="EMBL" id="MBM7061059.1"/>
    </source>
</evidence>
<evidence type="ECO:0000259" key="2">
    <source>
        <dbReference type="Pfam" id="PF03432"/>
    </source>
</evidence>